<feature type="compositionally biased region" description="Polar residues" evidence="2">
    <location>
        <begin position="1072"/>
        <end position="1086"/>
    </location>
</feature>
<dbReference type="PANTHER" id="PTHR11439">
    <property type="entry name" value="GAG-POL-RELATED RETROTRANSPOSON"/>
    <property type="match status" value="1"/>
</dbReference>
<evidence type="ECO:0000256" key="1">
    <source>
        <dbReference type="SAM" id="Coils"/>
    </source>
</evidence>
<evidence type="ECO:0008006" key="6">
    <source>
        <dbReference type="Google" id="ProtNLM"/>
    </source>
</evidence>
<feature type="domain" description="GAG-pre-integrase" evidence="4">
    <location>
        <begin position="1258"/>
        <end position="1329"/>
    </location>
</feature>
<proteinExistence type="predicted"/>
<evidence type="ECO:0000313" key="5">
    <source>
        <dbReference type="EMBL" id="GEU29817.1"/>
    </source>
</evidence>
<dbReference type="PANTHER" id="PTHR11439:SF483">
    <property type="entry name" value="PEPTIDE SYNTHASE GLIP-LIKE, PUTATIVE (AFU_ORTHOLOGUE AFUA_3G12920)-RELATED"/>
    <property type="match status" value="1"/>
</dbReference>
<accession>A0A699GK62</accession>
<dbReference type="SUPFAM" id="SSF56672">
    <property type="entry name" value="DNA/RNA polymerases"/>
    <property type="match status" value="1"/>
</dbReference>
<feature type="compositionally biased region" description="Polar residues" evidence="2">
    <location>
        <begin position="1399"/>
        <end position="1411"/>
    </location>
</feature>
<name>A0A699GK62_TANCI</name>
<reference evidence="5" key="1">
    <citation type="journal article" date="2019" name="Sci. Rep.">
        <title>Draft genome of Tanacetum cinerariifolium, the natural source of mosquito coil.</title>
        <authorList>
            <person name="Yamashiro T."/>
            <person name="Shiraishi A."/>
            <person name="Satake H."/>
            <person name="Nakayama K."/>
        </authorList>
    </citation>
    <scope>NUCLEOTIDE SEQUENCE</scope>
</reference>
<dbReference type="InterPro" id="IPR025724">
    <property type="entry name" value="GAG-pre-integrase_dom"/>
</dbReference>
<feature type="region of interest" description="Disordered" evidence="2">
    <location>
        <begin position="1392"/>
        <end position="1411"/>
    </location>
</feature>
<sequence>MIEIAQRSESSSSITCSYDHEFLALKAEMAGINKNLMKVLHINQQVKAVTPSCETCGGPHLYNDCPATVGQTQNVYAAGAYQGGNSYQPQGDSYGQNPPPAYQAPACQALGYQALVHQTPILPLQVVTITEFNNYMKENDAILKNMQSNMTSLTNSNLELKYMFGQFMKMNTASSSGSGTLPSNTITNPKEDLKGITTRSGISYQGPTIPTTTYSLPKVVERETDVIKDTVPPTNNGSTKDVQPLVVQVETSILNSEPVVAPIIEPVVAPVSAIKPNQKTSIQYPKSGKVSFLDRFVVVDFDADPRVPLILGRSFLKTRKALIDVYKEELTLRVGKEAIIFNLDQTLRYSANYNDITANRIDIIDMDCKEYLQEVLGFSDVIASGNPTPYYDPIVSTSSPTLTPLGDSDFLLEEVNAFLALEEDLTLREVDQSYYDTEGDILLLEAFNIFPPLDNLELTIRRRSRTDPTLLNNFEMAAEGNGDLPVPDLHTMEELYQPSLNGRGGPIAPIAIQATNFGLKNDMIQQRIKVNGVTDYALCLYLFPHSLTHHATAWFDHLPRNSINTFDQMAKMFLAWECYKLSIDRCPNHNMLHLTQIDTFYNGLTLRHRDSINATAGGTFMKRRLEECYDLIENMTAHQNDWDTLAQQSESSSSITSSSDTEIAALNAKMAEINKNLMRVLQVNQQVKILRFAKEDSCVLPYKILHFVSQMHNNIMAAGSRDRPPMLSPGRYPQWRSRFLRYVDTRPNGEALRKCILSDTDEEVDEQELEAHYSYMAKIQEVPTADSDTDLEPVEQVQNESGYNVFANHLQHSEQSEYVSNTCLLETDESNVIPDSPDMCEDNIQNEQNDVESDDERVALANLIANLKLDVDENQKIQKQLKKANTTLAQELKECKAILAETKKHLISLEISLQNCKEHVKNDTVCNEKASNVFRKEREQYFKIQDLKAKLQDKNITISELKKLIEKGKGKSVDTKFNRPSVVRQPNAQRIPKPSVLGKPTPFSNSLDRIYFQKTKSVLKANVSEGLSKPITAQTLPQAVKKAVSNTNVLKPGMYRIDNRTVHTRAPQLPQTVRNTNPRVSTSTGVNHKPTVSIPQLKSNQSRDKVLPNNSQVKVKKTQVEVHPRIPSVSNKMKSVTACKDSLNSKTLNANAVCATCNKCLVDSNHFACVTKMLKDVHARTKKPTVVPISTRKPKRQVNKLIATPNKKRVYYVEGLNHNLFPVGQFCDADLEVAFRKSTYFVRDLQGNDLLTVNRGSDLYIISLQELTSSTPLCLMAKATPTQAWLWHRRLSHLNFDYINLLSKKDIVIGLPKLKYVNDQLCSSCELSKAKRSSFKSKVVPSSKGRLNLFHMDLCAPSTHTNVHAEENNNDQAEKGEQLQDDEFTNPLCAPTQKEAESSSHNFGNSNVPTYNQPQVSEYRWTKDHPLEQVCGNPSRPVQTRRQLATDPKMYMYALNMSTVEPKNIKEAMTDSVWIDIMQEELHQFDSLQVWELVDKPFGKSIIRLKWLWKNKKDEDQTVIRNKARLVAKGYTQKEGIDFEDSFAPVLRLEAVRIFIAYAAHKSFPIYQMDVKMAFLNGPLKEEVYVAQPDGFVDPDHPKKVYRLWKALSGLKQAPRAWYDELLKFLKSKSFTKGTIDPTLFTIRYGEDIILVQIYANYTLEILHKHGMDKGQSIVTPMAMKPKLDADLSGNPVDQTDYRSKIGSLMYLTSSRPDIVQAVCLFARYQSRPIEKHLKEVKRIFRYLRGTVHMGLWYSKDSSFELTAFSDADHAGSEAEYMALSASCAQVMWMRTQLQDYSFNYNKIPLYSLPEDMFKYLVRRIGMRCLTPVELEVMAKESA</sequence>
<keyword evidence="1" id="KW-0175">Coiled coil</keyword>
<evidence type="ECO:0000259" key="3">
    <source>
        <dbReference type="Pfam" id="PF07727"/>
    </source>
</evidence>
<dbReference type="Pfam" id="PF13976">
    <property type="entry name" value="gag_pre-integrs"/>
    <property type="match status" value="1"/>
</dbReference>
<dbReference type="InterPro" id="IPR013103">
    <property type="entry name" value="RVT_2"/>
</dbReference>
<feature type="domain" description="Reverse transcriptase Ty1/copia-type" evidence="3">
    <location>
        <begin position="1489"/>
        <end position="1657"/>
    </location>
</feature>
<organism evidence="5">
    <name type="scientific">Tanacetum cinerariifolium</name>
    <name type="common">Dalmatian daisy</name>
    <name type="synonym">Chrysanthemum cinerariifolium</name>
    <dbReference type="NCBI Taxonomy" id="118510"/>
    <lineage>
        <taxon>Eukaryota</taxon>
        <taxon>Viridiplantae</taxon>
        <taxon>Streptophyta</taxon>
        <taxon>Embryophyta</taxon>
        <taxon>Tracheophyta</taxon>
        <taxon>Spermatophyta</taxon>
        <taxon>Magnoliopsida</taxon>
        <taxon>eudicotyledons</taxon>
        <taxon>Gunneridae</taxon>
        <taxon>Pentapetalae</taxon>
        <taxon>asterids</taxon>
        <taxon>campanulids</taxon>
        <taxon>Asterales</taxon>
        <taxon>Asteraceae</taxon>
        <taxon>Asteroideae</taxon>
        <taxon>Anthemideae</taxon>
        <taxon>Anthemidinae</taxon>
        <taxon>Tanacetum</taxon>
    </lineage>
</organism>
<comment type="caution">
    <text evidence="5">The sequence shown here is derived from an EMBL/GenBank/DDBJ whole genome shotgun (WGS) entry which is preliminary data.</text>
</comment>
<evidence type="ECO:0000259" key="4">
    <source>
        <dbReference type="Pfam" id="PF13976"/>
    </source>
</evidence>
<evidence type="ECO:0000256" key="2">
    <source>
        <dbReference type="SAM" id="MobiDB-lite"/>
    </source>
</evidence>
<gene>
    <name evidence="5" type="ORF">Tci_001795</name>
</gene>
<dbReference type="Pfam" id="PF07727">
    <property type="entry name" value="RVT_2"/>
    <property type="match status" value="1"/>
</dbReference>
<feature type="region of interest" description="Disordered" evidence="2">
    <location>
        <begin position="1072"/>
        <end position="1093"/>
    </location>
</feature>
<dbReference type="EMBL" id="BKCJ010000103">
    <property type="protein sequence ID" value="GEU29817.1"/>
    <property type="molecule type" value="Genomic_DNA"/>
</dbReference>
<dbReference type="InterPro" id="IPR043502">
    <property type="entry name" value="DNA/RNA_pol_sf"/>
</dbReference>
<feature type="coiled-coil region" evidence="1">
    <location>
        <begin position="874"/>
        <end position="901"/>
    </location>
</feature>
<protein>
    <recommendedName>
        <fullName evidence="6">Retrovirus-related Pol polyprotein from transposon TNT 1-94</fullName>
    </recommendedName>
</protein>